<feature type="transmembrane region" description="Helical" evidence="3">
    <location>
        <begin position="1220"/>
        <end position="1236"/>
    </location>
</feature>
<dbReference type="GO" id="GO:0005886">
    <property type="term" value="C:plasma membrane"/>
    <property type="evidence" value="ECO:0007669"/>
    <property type="project" value="TreeGrafter"/>
</dbReference>
<accession>A0A9P6V068</accession>
<feature type="transmembrane region" description="Helical" evidence="3">
    <location>
        <begin position="1256"/>
        <end position="1278"/>
    </location>
</feature>
<protein>
    <recommendedName>
        <fullName evidence="6">Ion transport domain-containing protein</fullName>
    </recommendedName>
</protein>
<name>A0A9P6V068_9FUNG</name>
<dbReference type="EMBL" id="JAAAIP010000029">
    <property type="protein sequence ID" value="KAG0328761.1"/>
    <property type="molecule type" value="Genomic_DNA"/>
</dbReference>
<dbReference type="GO" id="GO:0005216">
    <property type="term" value="F:monoatomic ion channel activity"/>
    <property type="evidence" value="ECO:0007669"/>
    <property type="project" value="InterPro"/>
</dbReference>
<dbReference type="OrthoDB" id="2393657at2759"/>
<feature type="transmembrane region" description="Helical" evidence="3">
    <location>
        <begin position="1129"/>
        <end position="1147"/>
    </location>
</feature>
<proteinExistence type="predicted"/>
<feature type="transmembrane region" description="Helical" evidence="3">
    <location>
        <begin position="1196"/>
        <end position="1214"/>
    </location>
</feature>
<feature type="transmembrane region" description="Helical" evidence="3">
    <location>
        <begin position="1097"/>
        <end position="1117"/>
    </location>
</feature>
<evidence type="ECO:0000313" key="4">
    <source>
        <dbReference type="EMBL" id="KAG0328761.1"/>
    </source>
</evidence>
<feature type="region of interest" description="Disordered" evidence="2">
    <location>
        <begin position="1487"/>
        <end position="1509"/>
    </location>
</feature>
<reference evidence="4" key="1">
    <citation type="journal article" date="2020" name="Fungal Divers.">
        <title>Resolving the Mortierellaceae phylogeny through synthesis of multi-gene phylogenetics and phylogenomics.</title>
        <authorList>
            <person name="Vandepol N."/>
            <person name="Liber J."/>
            <person name="Desiro A."/>
            <person name="Na H."/>
            <person name="Kennedy M."/>
            <person name="Barry K."/>
            <person name="Grigoriev I.V."/>
            <person name="Miller A.N."/>
            <person name="O'Donnell K."/>
            <person name="Stajich J.E."/>
            <person name="Bonito G."/>
        </authorList>
    </citation>
    <scope>NUCLEOTIDE SEQUENCE</scope>
    <source>
        <strain evidence="4">REB-010B</strain>
    </source>
</reference>
<feature type="compositionally biased region" description="Basic and acidic residues" evidence="2">
    <location>
        <begin position="1456"/>
        <end position="1465"/>
    </location>
</feature>
<dbReference type="Proteomes" id="UP000738325">
    <property type="component" value="Unassembled WGS sequence"/>
</dbReference>
<keyword evidence="3" id="KW-0812">Transmembrane</keyword>
<keyword evidence="5" id="KW-1185">Reference proteome</keyword>
<dbReference type="GO" id="GO:0098703">
    <property type="term" value="P:calcium ion import across plasma membrane"/>
    <property type="evidence" value="ECO:0007669"/>
    <property type="project" value="TreeGrafter"/>
</dbReference>
<gene>
    <name evidence="4" type="ORF">BGZ99_004621</name>
</gene>
<feature type="compositionally biased region" description="Basic and acidic residues" evidence="2">
    <location>
        <begin position="1496"/>
        <end position="1509"/>
    </location>
</feature>
<keyword evidence="3" id="KW-0472">Membrane</keyword>
<feature type="transmembrane region" description="Helical" evidence="3">
    <location>
        <begin position="1167"/>
        <end position="1184"/>
    </location>
</feature>
<evidence type="ECO:0008006" key="6">
    <source>
        <dbReference type="Google" id="ProtNLM"/>
    </source>
</evidence>
<evidence type="ECO:0000256" key="2">
    <source>
        <dbReference type="SAM" id="MobiDB-lite"/>
    </source>
</evidence>
<feature type="transmembrane region" description="Helical" evidence="3">
    <location>
        <begin position="1325"/>
        <end position="1348"/>
    </location>
</feature>
<evidence type="ECO:0000313" key="5">
    <source>
        <dbReference type="Proteomes" id="UP000738325"/>
    </source>
</evidence>
<organism evidence="4 5">
    <name type="scientific">Dissophora globulifera</name>
    <dbReference type="NCBI Taxonomy" id="979702"/>
    <lineage>
        <taxon>Eukaryota</taxon>
        <taxon>Fungi</taxon>
        <taxon>Fungi incertae sedis</taxon>
        <taxon>Mucoromycota</taxon>
        <taxon>Mortierellomycotina</taxon>
        <taxon>Mortierellomycetes</taxon>
        <taxon>Mortierellales</taxon>
        <taxon>Mortierellaceae</taxon>
        <taxon>Dissophora</taxon>
    </lineage>
</organism>
<evidence type="ECO:0000256" key="3">
    <source>
        <dbReference type="SAM" id="Phobius"/>
    </source>
</evidence>
<dbReference type="PANTHER" id="PTHR10582:SF2">
    <property type="entry name" value="INACTIVE"/>
    <property type="match status" value="1"/>
</dbReference>
<keyword evidence="1" id="KW-0677">Repeat</keyword>
<sequence>MHSVWYFVKQDDMCSESKLVLGTSSMYGIELIASNSVSVSTSTSASTCVIKRRMSSDELKAGMYSAVLCLGMGELLLKNVVEKITFSMQADDLIINQISTSEYDINETPQSHDLRLRLHQGLEVFTDTTRGYTLLITIAIRKTIGNKPLSFKLRSLELNNIYGESLYLKDWALSGTQRQPLSHLQYHQKADTPSAPPVPVKISAFTISETESHVATLYFDNSQAYITVSDMTLGDSQSKRWPLKSAANNLRDSDCLRIAINRSGTQVAVFQSVTDSHLEDDGEIAAHPSASNTFPFTVVNVISGRAFQPFSAKRSLLRAFESHVEILELITGLLMIGFDDLSIVGFHELTTTDTHLPSFIGFGKFTSTPDGQELFISCDGLSVEIHHIERVWNRIHGISLQSMQSTVLSPSKKASHNDLVLARELTESAQGTYFTWFGDPRAASIWSMELGHMVSFIPASSLPSTVKIATCALPGQPITEPSHSFGRSFIRIASHGRFMAIARNNVVRKYLLPSGTPAGELNLSDSLGQDYTILDIWWSAYDFFIAYRDKSMHTTYLASFDIERRKMLDRWILPVASTAHSLRMCERVYTAHGPTIDIFSRHDLVKVPLLDECTLDCRQGSAGRGVQRTSPTQEYIIESGNRYQLEVSGSDDTVALVLLTSSGDQQKRWRFLAKDWRQLSVNSAQASLYPAFFLKGSSHFLVLGAEYVQLWQLPATKSDPCRLAAIHMTPASKRETSGHYHVPHLTVCPHLRHLTIDYEQDDKTTIDMLHDCLVHMGDVSDLRIMVQLYTTFEGDPTYRDYKKALLKYTVQAFLQQPTWKDSRNVLLRELCSEWETEGFEGFLKDLVQHPDFKWIPTHFTSSENAIAFGITTARDNPLRNVQFHRTLIQHCVQNAKRGGDTFFLKPILDCMPLIRENEQLSLEVIWQLAYIPVPESSRSFVLENSYLPGIARQWLRQQVPSLRSNDKYRTFTPQWLRLQDFLWKLNYDYRAVIPGWMSLLQIPGGFNNDYKTFALRQIFGPSPESKHVKDQLFIAPLAVLYSLGASADGTNPYENYDRAWRKHVKFAAHWVSQTTFENPALRAVVQHIWLLRGVDVWIARAFVHILVLTGTLILQALVGPQDFLATHRINASTAVIQVAIVASSILVSVSHHNAALRRRVNVSMRPQLSHSAVVVIASAVLQPLSPILSSLGRWRLLRVGLNTGAVALFIAGFATKKVEIVASSHLLFYFIALYKFRVFKKLSRFVDFMYRFTADIGVFLVIFALGVVAFTEVFWILLRTCLTQPCVESTTKFPDNFVKAIFTTYFFLSGRYDPVSNELDGDFSIFHVVMALYYFFTAIIMLNILIALSKSIETESWRLKWFFGRFDFVVLATLIETLTLSGRKTLAFEREVYYTATDEEILEFQRKHMQDSTNVLLDRGVVVESQGTDTPVAKGPTEDTTDDVTEVSSAADTDAATEKDLPDGKLAREVTDMRIMMAEMLRQMADLSRGIRQPKAIHDADNETQEKEE</sequence>
<dbReference type="PANTHER" id="PTHR10582">
    <property type="entry name" value="TRANSIENT RECEPTOR POTENTIAL ION CHANNEL PROTEIN"/>
    <property type="match status" value="1"/>
</dbReference>
<feature type="region of interest" description="Disordered" evidence="2">
    <location>
        <begin position="1427"/>
        <end position="1465"/>
    </location>
</feature>
<keyword evidence="3" id="KW-1133">Transmembrane helix</keyword>
<evidence type="ECO:0000256" key="1">
    <source>
        <dbReference type="ARBA" id="ARBA00022737"/>
    </source>
</evidence>
<comment type="caution">
    <text evidence="4">The sequence shown here is derived from an EMBL/GenBank/DDBJ whole genome shotgun (WGS) entry which is preliminary data.</text>
</comment>
<dbReference type="InterPro" id="IPR024862">
    <property type="entry name" value="TRPV"/>
</dbReference>